<dbReference type="AlphaFoldDB" id="A0A9W4N1S3"/>
<dbReference type="Proteomes" id="UP001153461">
    <property type="component" value="Unassembled WGS sequence"/>
</dbReference>
<dbReference type="OrthoDB" id="429813at2759"/>
<organism evidence="1 2">
    <name type="scientific">Penicillium nalgiovense</name>
    <dbReference type="NCBI Taxonomy" id="60175"/>
    <lineage>
        <taxon>Eukaryota</taxon>
        <taxon>Fungi</taxon>
        <taxon>Dikarya</taxon>
        <taxon>Ascomycota</taxon>
        <taxon>Pezizomycotina</taxon>
        <taxon>Eurotiomycetes</taxon>
        <taxon>Eurotiomycetidae</taxon>
        <taxon>Eurotiales</taxon>
        <taxon>Aspergillaceae</taxon>
        <taxon>Penicillium</taxon>
    </lineage>
</organism>
<protein>
    <recommendedName>
        <fullName evidence="3">Pyoverdine biosynthesis</fullName>
    </recommendedName>
</protein>
<name>A0A9W4N1S3_PENNA</name>
<proteinExistence type="predicted"/>
<evidence type="ECO:0000313" key="1">
    <source>
        <dbReference type="EMBL" id="CAG8256430.1"/>
    </source>
</evidence>
<gene>
    <name evidence="1" type="ORF">PNAL_LOCUS8847</name>
</gene>
<dbReference type="EMBL" id="CAJVNV010000609">
    <property type="protein sequence ID" value="CAG8256430.1"/>
    <property type="molecule type" value="Genomic_DNA"/>
</dbReference>
<sequence length="400" mass="45641">MKFEYAPDEVSQKVVEVLKRFCLHSSKDGHQKDVGRVFESVPEKLKINITANQPITMVLPAFPWKSPNQNKVLGDGADLGEEIGLAKLNHLCEDISKVYPYGARLILICDGPVYNGMSFFTDGVDLVGVPDDEYYNYGIELRKIAQEKHFSSIQFIRLINLLGLGDGEKISKADYLRLVPTCREKLMSPTYFDPRFDIDHELETNPDTKTTYESYLGRISEDLRWAKGFDPLVAADPALYAAEVSKMAKTMINRLIAYEAVINATLGKYIRLSIHPSLGRNKISIPLLRQGELFGDMPWHASVVVLSNGEIKTGRSQEFRESYEVVMRHGQPYYFRERSPTYEWEAEVEFQHDYDGLIVKNPCQRVQTLGRDDRLKLARLIVQYQTKSVRVEGFDVPNDT</sequence>
<dbReference type="InterPro" id="IPR007817">
    <property type="entry name" value="Isocyanide_synthase_DIT1"/>
</dbReference>
<reference evidence="1" key="1">
    <citation type="submission" date="2021-07" db="EMBL/GenBank/DDBJ databases">
        <authorList>
            <person name="Branca A.L. A."/>
        </authorList>
    </citation>
    <scope>NUCLEOTIDE SEQUENCE</scope>
</reference>
<evidence type="ECO:0008006" key="3">
    <source>
        <dbReference type="Google" id="ProtNLM"/>
    </source>
</evidence>
<evidence type="ECO:0000313" key="2">
    <source>
        <dbReference type="Proteomes" id="UP001153461"/>
    </source>
</evidence>
<dbReference type="Pfam" id="PF05141">
    <property type="entry name" value="DIT1_PvcA"/>
    <property type="match status" value="1"/>
</dbReference>
<accession>A0A9W4N1S3</accession>
<dbReference type="PANTHER" id="PTHR37285">
    <property type="entry name" value="SPORE WALL MATURATION PROTEIN DIT1"/>
    <property type="match status" value="1"/>
</dbReference>
<comment type="caution">
    <text evidence="1">The sequence shown here is derived from an EMBL/GenBank/DDBJ whole genome shotgun (WGS) entry which is preliminary data.</text>
</comment>
<dbReference type="PANTHER" id="PTHR37285:SF5">
    <property type="entry name" value="SPORE WALL MATURATION PROTEIN DIT1"/>
    <property type="match status" value="1"/>
</dbReference>